<proteinExistence type="predicted"/>
<keyword evidence="2" id="KW-1185">Reference proteome</keyword>
<sequence>MVNIEICFNYGGEWIQEPFILYKKKSYFWRGFNSDLLYFINIVNKYTIRFEFVGIQQLIVTDSSGRYYEAERDIGINNSYLSCMKSFYFIL</sequence>
<dbReference type="Proteomes" id="UP001234989">
    <property type="component" value="Chromosome 2"/>
</dbReference>
<reference evidence="1" key="1">
    <citation type="submission" date="2023-08" db="EMBL/GenBank/DDBJ databases">
        <title>A de novo genome assembly of Solanum verrucosum Schlechtendal, a Mexican diploid species geographically isolated from the other diploid A-genome species in potato relatives.</title>
        <authorList>
            <person name="Hosaka K."/>
        </authorList>
    </citation>
    <scope>NUCLEOTIDE SEQUENCE</scope>
    <source>
        <tissue evidence="1">Young leaves</tissue>
    </source>
</reference>
<accession>A0AAF0Q0A4</accession>
<evidence type="ECO:0000313" key="2">
    <source>
        <dbReference type="Proteomes" id="UP001234989"/>
    </source>
</evidence>
<dbReference type="EMBL" id="CP133613">
    <property type="protein sequence ID" value="WMV14088.1"/>
    <property type="molecule type" value="Genomic_DNA"/>
</dbReference>
<name>A0AAF0Q0A4_SOLVR</name>
<organism evidence="1 2">
    <name type="scientific">Solanum verrucosum</name>
    <dbReference type="NCBI Taxonomy" id="315347"/>
    <lineage>
        <taxon>Eukaryota</taxon>
        <taxon>Viridiplantae</taxon>
        <taxon>Streptophyta</taxon>
        <taxon>Embryophyta</taxon>
        <taxon>Tracheophyta</taxon>
        <taxon>Spermatophyta</taxon>
        <taxon>Magnoliopsida</taxon>
        <taxon>eudicotyledons</taxon>
        <taxon>Gunneridae</taxon>
        <taxon>Pentapetalae</taxon>
        <taxon>asterids</taxon>
        <taxon>lamiids</taxon>
        <taxon>Solanales</taxon>
        <taxon>Solanaceae</taxon>
        <taxon>Solanoideae</taxon>
        <taxon>Solaneae</taxon>
        <taxon>Solanum</taxon>
    </lineage>
</organism>
<evidence type="ECO:0000313" key="1">
    <source>
        <dbReference type="EMBL" id="WMV14088.1"/>
    </source>
</evidence>
<dbReference type="AlphaFoldDB" id="A0AAF0Q0A4"/>
<protein>
    <submittedName>
        <fullName evidence="1">Uncharacterized protein</fullName>
    </submittedName>
</protein>
<gene>
    <name evidence="1" type="ORF">MTR67_007473</name>
</gene>